<gene>
    <name evidence="1" type="ORF">NIES267_42010</name>
</gene>
<protein>
    <recommendedName>
        <fullName evidence="3">DUF2235 domain-containing protein</fullName>
    </recommendedName>
</protein>
<evidence type="ECO:0000313" key="1">
    <source>
        <dbReference type="EMBL" id="BAY84705.1"/>
    </source>
</evidence>
<proteinExistence type="predicted"/>
<dbReference type="AlphaFoldDB" id="A0A1Z4LTY7"/>
<reference evidence="1 2" key="1">
    <citation type="submission" date="2017-06" db="EMBL/GenBank/DDBJ databases">
        <title>Genome sequencing of cyanobaciteial culture collection at National Institute for Environmental Studies (NIES).</title>
        <authorList>
            <person name="Hirose Y."/>
            <person name="Shimura Y."/>
            <person name="Fujisawa T."/>
            <person name="Nakamura Y."/>
            <person name="Kawachi M."/>
        </authorList>
    </citation>
    <scope>NUCLEOTIDE SEQUENCE [LARGE SCALE GENOMIC DNA]</scope>
    <source>
        <strain evidence="1 2">NIES-267</strain>
    </source>
</reference>
<dbReference type="EMBL" id="AP018227">
    <property type="protein sequence ID" value="BAY84705.1"/>
    <property type="molecule type" value="Genomic_DNA"/>
</dbReference>
<sequence>MQKNETTFTIFCHGTDFHRDKNKNELISQLSMAMDGNEARIIQTGERTQNNPMTFALYSENPTYLICEGPGSEEVLAENSESRVHHAYPGKFNCIFNTEKSRRESQKLNPGLTLTGDKRYWFLGEKQTSEFQDDFMGNTPKVWRQIGRALGNGWDDNVYKAVWMLTHLKFEINQPIDTVNIVGWSRGAVTCLKIANKLFELFEDTLNVNIFSVDPVPGGYSKLICS</sequence>
<accession>A0A1Z4LTY7</accession>
<name>A0A1Z4LTY7_9CYAN</name>
<evidence type="ECO:0000313" key="2">
    <source>
        <dbReference type="Proteomes" id="UP000218418"/>
    </source>
</evidence>
<dbReference type="OrthoDB" id="1432332at2"/>
<organism evidence="1 2">
    <name type="scientific">Calothrix parasitica NIES-267</name>
    <dbReference type="NCBI Taxonomy" id="1973488"/>
    <lineage>
        <taxon>Bacteria</taxon>
        <taxon>Bacillati</taxon>
        <taxon>Cyanobacteriota</taxon>
        <taxon>Cyanophyceae</taxon>
        <taxon>Nostocales</taxon>
        <taxon>Calotrichaceae</taxon>
        <taxon>Calothrix</taxon>
    </lineage>
</organism>
<evidence type="ECO:0008006" key="3">
    <source>
        <dbReference type="Google" id="ProtNLM"/>
    </source>
</evidence>
<keyword evidence="2" id="KW-1185">Reference proteome</keyword>
<dbReference type="Proteomes" id="UP000218418">
    <property type="component" value="Chromosome"/>
</dbReference>